<feature type="region of interest" description="Disordered" evidence="2">
    <location>
        <begin position="23"/>
        <end position="58"/>
    </location>
</feature>
<keyword evidence="1" id="KW-0238">DNA-binding</keyword>
<dbReference type="Gene3D" id="1.10.150.130">
    <property type="match status" value="1"/>
</dbReference>
<reference evidence="3 4" key="1">
    <citation type="submission" date="2020-08" db="EMBL/GenBank/DDBJ databases">
        <title>Genomic Encyclopedia of Type Strains, Phase IV (KMG-V): Genome sequencing to study the core and pangenomes of soil and plant-associated prokaryotes.</title>
        <authorList>
            <person name="Whitman W."/>
        </authorList>
    </citation>
    <scope>NUCLEOTIDE SEQUENCE [LARGE SCALE GENOMIC DNA]</scope>
    <source>
        <strain evidence="3 4">X5P2</strain>
    </source>
</reference>
<evidence type="ECO:0000256" key="1">
    <source>
        <dbReference type="ARBA" id="ARBA00023125"/>
    </source>
</evidence>
<protein>
    <submittedName>
        <fullName evidence="3">Uncharacterized protein</fullName>
    </submittedName>
</protein>
<dbReference type="EMBL" id="JACHEB010000003">
    <property type="protein sequence ID" value="MBB5327998.1"/>
    <property type="molecule type" value="Genomic_DNA"/>
</dbReference>
<keyword evidence="4" id="KW-1185">Reference proteome</keyword>
<evidence type="ECO:0000313" key="4">
    <source>
        <dbReference type="Proteomes" id="UP000535182"/>
    </source>
</evidence>
<dbReference type="AlphaFoldDB" id="A0A9X0U365"/>
<organism evidence="3 4">
    <name type="scientific">Tunturiibacter gelidiferens</name>
    <dbReference type="NCBI Taxonomy" id="3069689"/>
    <lineage>
        <taxon>Bacteria</taxon>
        <taxon>Pseudomonadati</taxon>
        <taxon>Acidobacteriota</taxon>
        <taxon>Terriglobia</taxon>
        <taxon>Terriglobales</taxon>
        <taxon>Acidobacteriaceae</taxon>
        <taxon>Tunturiibacter</taxon>
    </lineage>
</organism>
<comment type="caution">
    <text evidence="3">The sequence shown here is derived from an EMBL/GenBank/DDBJ whole genome shotgun (WGS) entry which is preliminary data.</text>
</comment>
<evidence type="ECO:0000256" key="2">
    <source>
        <dbReference type="SAM" id="MobiDB-lite"/>
    </source>
</evidence>
<proteinExistence type="predicted"/>
<gene>
    <name evidence="3" type="ORF">HDF14_001604</name>
</gene>
<dbReference type="GO" id="GO:0003677">
    <property type="term" value="F:DNA binding"/>
    <property type="evidence" value="ECO:0007669"/>
    <property type="project" value="UniProtKB-KW"/>
</dbReference>
<accession>A0A9X0U365</accession>
<name>A0A9X0U365_9BACT</name>
<dbReference type="RefSeq" id="WP_183975127.1">
    <property type="nucleotide sequence ID" value="NZ_JACHEB010000003.1"/>
</dbReference>
<sequence>MTKLTRHEVQKWLGNLAEKKPVRTLQHEAASSKLSPSRRSKITYASDDPETQRKRRDTANRIFKDLSALLTFAYRNQRVGSKAAWETVEKFENVNVAKNEYI</sequence>
<dbReference type="Proteomes" id="UP000535182">
    <property type="component" value="Unassembled WGS sequence"/>
</dbReference>
<dbReference type="InterPro" id="IPR010998">
    <property type="entry name" value="Integrase_recombinase_N"/>
</dbReference>
<evidence type="ECO:0000313" key="3">
    <source>
        <dbReference type="EMBL" id="MBB5327998.1"/>
    </source>
</evidence>